<keyword evidence="2" id="KW-0732">Signal</keyword>
<evidence type="ECO:0000313" key="3">
    <source>
        <dbReference type="EMBL" id="SPP89691.1"/>
    </source>
</evidence>
<accession>A0A3B0KWF9</accession>
<dbReference type="OMA" id="TTEMVGC"/>
<organism evidence="3 4">
    <name type="scientific">Drosophila guanche</name>
    <name type="common">Fruit fly</name>
    <dbReference type="NCBI Taxonomy" id="7266"/>
    <lineage>
        <taxon>Eukaryota</taxon>
        <taxon>Metazoa</taxon>
        <taxon>Ecdysozoa</taxon>
        <taxon>Arthropoda</taxon>
        <taxon>Hexapoda</taxon>
        <taxon>Insecta</taxon>
        <taxon>Pterygota</taxon>
        <taxon>Neoptera</taxon>
        <taxon>Endopterygota</taxon>
        <taxon>Diptera</taxon>
        <taxon>Brachycera</taxon>
        <taxon>Muscomorpha</taxon>
        <taxon>Ephydroidea</taxon>
        <taxon>Drosophilidae</taxon>
        <taxon>Drosophila</taxon>
        <taxon>Sophophora</taxon>
    </lineage>
</organism>
<feature type="signal peptide" evidence="2">
    <location>
        <begin position="1"/>
        <end position="23"/>
    </location>
</feature>
<proteinExistence type="predicted"/>
<dbReference type="EMBL" id="OUUW01000026">
    <property type="protein sequence ID" value="SPP89691.1"/>
    <property type="molecule type" value="Genomic_DNA"/>
</dbReference>
<evidence type="ECO:0000313" key="4">
    <source>
        <dbReference type="Proteomes" id="UP000268350"/>
    </source>
</evidence>
<protein>
    <submittedName>
        <fullName evidence="3">Uncharacterized protein</fullName>
    </submittedName>
</protein>
<evidence type="ECO:0000256" key="1">
    <source>
        <dbReference type="SAM" id="MobiDB-lite"/>
    </source>
</evidence>
<feature type="chain" id="PRO_5017409625" evidence="2">
    <location>
        <begin position="24"/>
        <end position="118"/>
    </location>
</feature>
<gene>
    <name evidence="3" type="ORF">DGUA_6G020459</name>
</gene>
<keyword evidence="4" id="KW-1185">Reference proteome</keyword>
<dbReference type="Proteomes" id="UP000268350">
    <property type="component" value="Unassembled WGS sequence"/>
</dbReference>
<name>A0A3B0KWF9_DROGU</name>
<sequence length="118" mass="13407">MSCKLRIFCIIFYLISMAMLSRASCLRDTRHMWQLQPPTGQLGSCKRSSTLRPEFEGNRATVAEAVAAALDNALNLGDLAYKCTDIKHKQELQEQRQANVSDQQIKMNKTEQIHHLSN</sequence>
<dbReference type="OrthoDB" id="10518944at2759"/>
<evidence type="ECO:0000256" key="2">
    <source>
        <dbReference type="SAM" id="SignalP"/>
    </source>
</evidence>
<feature type="region of interest" description="Disordered" evidence="1">
    <location>
        <begin position="94"/>
        <end position="118"/>
    </location>
</feature>
<feature type="compositionally biased region" description="Basic and acidic residues" evidence="1">
    <location>
        <begin position="108"/>
        <end position="118"/>
    </location>
</feature>
<dbReference type="AlphaFoldDB" id="A0A3B0KWF9"/>
<feature type="compositionally biased region" description="Polar residues" evidence="1">
    <location>
        <begin position="95"/>
        <end position="107"/>
    </location>
</feature>
<reference evidence="4" key="1">
    <citation type="submission" date="2018-01" db="EMBL/GenBank/DDBJ databases">
        <authorList>
            <person name="Alioto T."/>
            <person name="Alioto T."/>
        </authorList>
    </citation>
    <scope>NUCLEOTIDE SEQUENCE [LARGE SCALE GENOMIC DNA]</scope>
</reference>